<feature type="transmembrane region" description="Helical" evidence="5">
    <location>
        <begin position="147"/>
        <end position="167"/>
    </location>
</feature>
<evidence type="ECO:0000313" key="7">
    <source>
        <dbReference type="EMBL" id="CAD8080754.1"/>
    </source>
</evidence>
<evidence type="ECO:0000256" key="5">
    <source>
        <dbReference type="SAM" id="Phobius"/>
    </source>
</evidence>
<dbReference type="Pfam" id="PF13639">
    <property type="entry name" value="zf-RING_2"/>
    <property type="match status" value="1"/>
</dbReference>
<protein>
    <recommendedName>
        <fullName evidence="6">RING-type domain-containing protein</fullName>
    </recommendedName>
</protein>
<keyword evidence="9" id="KW-1185">Reference proteome</keyword>
<keyword evidence="3" id="KW-0862">Zinc</keyword>
<dbReference type="Proteomes" id="UP000688137">
    <property type="component" value="Unassembled WGS sequence"/>
</dbReference>
<dbReference type="GO" id="GO:0005634">
    <property type="term" value="C:nucleus"/>
    <property type="evidence" value="ECO:0007669"/>
    <property type="project" value="TreeGrafter"/>
</dbReference>
<dbReference type="InterPro" id="IPR051834">
    <property type="entry name" value="RING_finger_E3_ligase"/>
</dbReference>
<evidence type="ECO:0000256" key="4">
    <source>
        <dbReference type="PROSITE-ProRule" id="PRU00175"/>
    </source>
</evidence>
<comment type="caution">
    <text evidence="7">The sequence shown here is derived from an EMBL/GenBank/DDBJ whole genome shotgun (WGS) entry which is preliminary data.</text>
</comment>
<dbReference type="PANTHER" id="PTHR45931:SF3">
    <property type="entry name" value="RING ZINC FINGER-CONTAINING PROTEIN"/>
    <property type="match status" value="1"/>
</dbReference>
<dbReference type="OMA" id="KACISDW"/>
<keyword evidence="1" id="KW-0479">Metal-binding</keyword>
<dbReference type="GO" id="GO:0008270">
    <property type="term" value="F:zinc ion binding"/>
    <property type="evidence" value="ECO:0007669"/>
    <property type="project" value="UniProtKB-KW"/>
</dbReference>
<dbReference type="AlphaFoldDB" id="A0A8S1N0Z1"/>
<dbReference type="PANTHER" id="PTHR45931">
    <property type="entry name" value="SI:CH211-59O9.10"/>
    <property type="match status" value="1"/>
</dbReference>
<proteinExistence type="predicted"/>
<dbReference type="PROSITE" id="PS50089">
    <property type="entry name" value="ZF_RING_2"/>
    <property type="match status" value="1"/>
</dbReference>
<dbReference type="InterPro" id="IPR001841">
    <property type="entry name" value="Znf_RING"/>
</dbReference>
<keyword evidence="5" id="KW-0472">Membrane</keyword>
<keyword evidence="5" id="KW-1133">Transmembrane helix</keyword>
<dbReference type="CDD" id="cd16448">
    <property type="entry name" value="RING-H2"/>
    <property type="match status" value="1"/>
</dbReference>
<evidence type="ECO:0000256" key="1">
    <source>
        <dbReference type="ARBA" id="ARBA00022723"/>
    </source>
</evidence>
<gene>
    <name evidence="7" type="ORF">PPRIM_AZ9-3.1.T0640148</name>
    <name evidence="8" type="ORF">PPRIM_AZ9-3.1.T0640149</name>
</gene>
<feature type="transmembrane region" description="Helical" evidence="5">
    <location>
        <begin position="83"/>
        <end position="106"/>
    </location>
</feature>
<evidence type="ECO:0000313" key="9">
    <source>
        <dbReference type="Proteomes" id="UP000688137"/>
    </source>
</evidence>
<evidence type="ECO:0000313" key="8">
    <source>
        <dbReference type="EMBL" id="CAD8080756.1"/>
    </source>
</evidence>
<dbReference type="GO" id="GO:0061630">
    <property type="term" value="F:ubiquitin protein ligase activity"/>
    <property type="evidence" value="ECO:0007669"/>
    <property type="project" value="TreeGrafter"/>
</dbReference>
<feature type="domain" description="RING-type" evidence="6">
    <location>
        <begin position="257"/>
        <end position="300"/>
    </location>
</feature>
<accession>A0A8S1N0Z1</accession>
<feature type="transmembrane region" description="Helical" evidence="5">
    <location>
        <begin position="187"/>
        <end position="220"/>
    </location>
</feature>
<sequence length="306" mass="35894">MQQIAPEEQLTDQQIINILQDQNQISQNTTNIQAFRSNQINVYKNLRNRSIFKLAFTIVELLLFFLALGLLPPPCVETTLNEFFILAIIANTIEAFRIIYLLLIIYNDLIEIYQNENENIIPYPEFSFANTKYLLEAISDYHSSYKFIKYLMIVLDIVVFMFGQVQIYSNLYGKCRIGIPEFNFTWGVAITFLIMRYITIGIPTLIVVIYILVLPIAYCINMRHLQKNNRIGATQENLDKLKVEIVGIDRISEDNECIICLQEFIEGEEFIRLDCHKYHVFHKICISDWLKARLECPKCRHPVRFN</sequence>
<feature type="transmembrane region" description="Helical" evidence="5">
    <location>
        <begin position="51"/>
        <end position="71"/>
    </location>
</feature>
<keyword evidence="2 4" id="KW-0863">Zinc-finger</keyword>
<reference evidence="7" key="1">
    <citation type="submission" date="2021-01" db="EMBL/GenBank/DDBJ databases">
        <authorList>
            <consortium name="Genoscope - CEA"/>
            <person name="William W."/>
        </authorList>
    </citation>
    <scope>NUCLEOTIDE SEQUENCE</scope>
</reference>
<dbReference type="EMBL" id="CAJJDM010000066">
    <property type="protein sequence ID" value="CAD8080756.1"/>
    <property type="molecule type" value="Genomic_DNA"/>
</dbReference>
<evidence type="ECO:0000256" key="3">
    <source>
        <dbReference type="ARBA" id="ARBA00022833"/>
    </source>
</evidence>
<evidence type="ECO:0000256" key="2">
    <source>
        <dbReference type="ARBA" id="ARBA00022771"/>
    </source>
</evidence>
<keyword evidence="5" id="KW-0812">Transmembrane</keyword>
<name>A0A8S1N0Z1_PARPR</name>
<evidence type="ECO:0000259" key="6">
    <source>
        <dbReference type="PROSITE" id="PS50089"/>
    </source>
</evidence>
<organism evidence="7 9">
    <name type="scientific">Paramecium primaurelia</name>
    <dbReference type="NCBI Taxonomy" id="5886"/>
    <lineage>
        <taxon>Eukaryota</taxon>
        <taxon>Sar</taxon>
        <taxon>Alveolata</taxon>
        <taxon>Ciliophora</taxon>
        <taxon>Intramacronucleata</taxon>
        <taxon>Oligohymenophorea</taxon>
        <taxon>Peniculida</taxon>
        <taxon>Parameciidae</taxon>
        <taxon>Paramecium</taxon>
    </lineage>
</organism>
<dbReference type="EMBL" id="CAJJDM010000066">
    <property type="protein sequence ID" value="CAD8080754.1"/>
    <property type="molecule type" value="Genomic_DNA"/>
</dbReference>
<dbReference type="GO" id="GO:0006511">
    <property type="term" value="P:ubiquitin-dependent protein catabolic process"/>
    <property type="evidence" value="ECO:0007669"/>
    <property type="project" value="TreeGrafter"/>
</dbReference>